<proteinExistence type="predicted"/>
<comment type="caution">
    <text evidence="1">The sequence shown here is derived from an EMBL/GenBank/DDBJ whole genome shotgun (WGS) entry which is preliminary data.</text>
</comment>
<evidence type="ECO:0000313" key="2">
    <source>
        <dbReference type="Proteomes" id="UP000316095"/>
    </source>
</evidence>
<evidence type="ECO:0000313" key="1">
    <source>
        <dbReference type="EMBL" id="TWT59371.1"/>
    </source>
</evidence>
<dbReference type="AlphaFoldDB" id="A0A5C5XAF2"/>
<dbReference type="Proteomes" id="UP000316095">
    <property type="component" value="Unassembled WGS sequence"/>
</dbReference>
<gene>
    <name evidence="1" type="ORF">Pan54_00720</name>
</gene>
<accession>A0A5C5XAF2</accession>
<keyword evidence="2" id="KW-1185">Reference proteome</keyword>
<dbReference type="EMBL" id="SJPG01000001">
    <property type="protein sequence ID" value="TWT59371.1"/>
    <property type="molecule type" value="Genomic_DNA"/>
</dbReference>
<sequence>MRLYSLMAGVLVIAGAGSSPTLLAQSYSLREPLADTRTLQVTAQVQGQGTLKTPTQEKKDLDLPLEVQASLTFYERRLPSAGRDERAWRSFRLYDNARSNIKVKNQVTNLTLSSLVREVICEGQREGVLLYAPKMPMRRHDLDLITIPGDPLALLALLPSSDVELEETWKVPDWAAQMFVGIEAATSVEMSGKLIAVKDQIATIEFNGKVAGATIGALTEVSIKGTATFDIANQLLTSLKMEQVEKRSVSTVSPGMEVTANVSWQRKVSPSVTISENQISNIPFDLPEISKLLLFKSKHWNISLIHDRNWYVFQEIPEVAVLRMVDNGSLISQCNIAKIGSAGPGQHVAPEKFESDIKASLGESLSSIVDKGVVEVNSGNYIYRVVASGSANGLEMVWIYYLCAAEDGRQVSFVFAVEGNNIEILNSRDLSMVESIEFEPVGP</sequence>
<reference evidence="1 2" key="1">
    <citation type="submission" date="2019-02" db="EMBL/GenBank/DDBJ databases">
        <title>Deep-cultivation of Planctomycetes and their phenomic and genomic characterization uncovers novel biology.</title>
        <authorList>
            <person name="Wiegand S."/>
            <person name="Jogler M."/>
            <person name="Boedeker C."/>
            <person name="Pinto D."/>
            <person name="Vollmers J."/>
            <person name="Rivas-Marin E."/>
            <person name="Kohn T."/>
            <person name="Peeters S.H."/>
            <person name="Heuer A."/>
            <person name="Rast P."/>
            <person name="Oberbeckmann S."/>
            <person name="Bunk B."/>
            <person name="Jeske O."/>
            <person name="Meyerdierks A."/>
            <person name="Storesund J.E."/>
            <person name="Kallscheuer N."/>
            <person name="Luecker S."/>
            <person name="Lage O.M."/>
            <person name="Pohl T."/>
            <person name="Merkel B.J."/>
            <person name="Hornburger P."/>
            <person name="Mueller R.-W."/>
            <person name="Bruemmer F."/>
            <person name="Labrenz M."/>
            <person name="Spormann A.M."/>
            <person name="Op Den Camp H."/>
            <person name="Overmann J."/>
            <person name="Amann R."/>
            <person name="Jetten M.S.M."/>
            <person name="Mascher T."/>
            <person name="Medema M.H."/>
            <person name="Devos D.P."/>
            <person name="Kaster A.-K."/>
            <person name="Ovreas L."/>
            <person name="Rohde M."/>
            <person name="Galperin M.Y."/>
            <person name="Jogler C."/>
        </authorList>
    </citation>
    <scope>NUCLEOTIDE SEQUENCE [LARGE SCALE GENOMIC DNA]</scope>
    <source>
        <strain evidence="1 2">Pan54</strain>
    </source>
</reference>
<organism evidence="1 2">
    <name type="scientific">Rubinisphaera italica</name>
    <dbReference type="NCBI Taxonomy" id="2527969"/>
    <lineage>
        <taxon>Bacteria</taxon>
        <taxon>Pseudomonadati</taxon>
        <taxon>Planctomycetota</taxon>
        <taxon>Planctomycetia</taxon>
        <taxon>Planctomycetales</taxon>
        <taxon>Planctomycetaceae</taxon>
        <taxon>Rubinisphaera</taxon>
    </lineage>
</organism>
<dbReference type="OrthoDB" id="280947at2"/>
<name>A0A5C5XAF2_9PLAN</name>
<dbReference type="RefSeq" id="WP_146501521.1">
    <property type="nucleotide sequence ID" value="NZ_SJPG01000001.1"/>
</dbReference>
<protein>
    <submittedName>
        <fullName evidence="1">Uncharacterized protein</fullName>
    </submittedName>
</protein>